<evidence type="ECO:0000256" key="4">
    <source>
        <dbReference type="ARBA" id="ARBA00023242"/>
    </source>
</evidence>
<dbReference type="InterPro" id="IPR044159">
    <property type="entry name" value="IQM"/>
</dbReference>
<name>A0A6J1D2S5_MOMCH</name>
<proteinExistence type="predicted"/>
<dbReference type="OrthoDB" id="7344096at2759"/>
<evidence type="ECO:0000313" key="7">
    <source>
        <dbReference type="RefSeq" id="XP_022147571.1"/>
    </source>
</evidence>
<dbReference type="GO" id="GO:0005634">
    <property type="term" value="C:nucleus"/>
    <property type="evidence" value="ECO:0007669"/>
    <property type="project" value="UniProtKB-SubCell"/>
</dbReference>
<dbReference type="Proteomes" id="UP000504603">
    <property type="component" value="Unplaced"/>
</dbReference>
<evidence type="ECO:0000256" key="3">
    <source>
        <dbReference type="ARBA" id="ARBA00022490"/>
    </source>
</evidence>
<accession>A0A6J1D2S5</accession>
<evidence type="ECO:0000256" key="1">
    <source>
        <dbReference type="ARBA" id="ARBA00004123"/>
    </source>
</evidence>
<feature type="region of interest" description="Disordered" evidence="5">
    <location>
        <begin position="516"/>
        <end position="556"/>
    </location>
</feature>
<dbReference type="KEGG" id="mcha:111016465"/>
<keyword evidence="4" id="KW-0539">Nucleus</keyword>
<evidence type="ECO:0000313" key="6">
    <source>
        <dbReference type="Proteomes" id="UP000504603"/>
    </source>
</evidence>
<gene>
    <name evidence="7" type="primary">LOC111016465</name>
</gene>
<dbReference type="RefSeq" id="XP_022147571.1">
    <property type="nucleotide sequence ID" value="XM_022291879.1"/>
</dbReference>
<protein>
    <submittedName>
        <fullName evidence="7">IQ domain-containing protein IQM1-like</fullName>
    </submittedName>
</protein>
<feature type="region of interest" description="Disordered" evidence="5">
    <location>
        <begin position="412"/>
        <end position="433"/>
    </location>
</feature>
<dbReference type="PANTHER" id="PTHR31250">
    <property type="entry name" value="IQ DOMAIN-CONTAINING PROTEIN IQM3"/>
    <property type="match status" value="1"/>
</dbReference>
<evidence type="ECO:0000256" key="2">
    <source>
        <dbReference type="ARBA" id="ARBA00004496"/>
    </source>
</evidence>
<keyword evidence="6" id="KW-1185">Reference proteome</keyword>
<organism evidence="6 7">
    <name type="scientific">Momordica charantia</name>
    <name type="common">Bitter gourd</name>
    <name type="synonym">Balsam pear</name>
    <dbReference type="NCBI Taxonomy" id="3673"/>
    <lineage>
        <taxon>Eukaryota</taxon>
        <taxon>Viridiplantae</taxon>
        <taxon>Streptophyta</taxon>
        <taxon>Embryophyta</taxon>
        <taxon>Tracheophyta</taxon>
        <taxon>Spermatophyta</taxon>
        <taxon>Magnoliopsida</taxon>
        <taxon>eudicotyledons</taxon>
        <taxon>Gunneridae</taxon>
        <taxon>Pentapetalae</taxon>
        <taxon>rosids</taxon>
        <taxon>fabids</taxon>
        <taxon>Cucurbitales</taxon>
        <taxon>Cucurbitaceae</taxon>
        <taxon>Momordiceae</taxon>
        <taxon>Momordica</taxon>
    </lineage>
</organism>
<dbReference type="GeneID" id="111016465"/>
<dbReference type="PANTHER" id="PTHR31250:SF27">
    <property type="entry name" value="IQ DOMAIN-CONTAINING PROTEIN IQM5"/>
    <property type="match status" value="1"/>
</dbReference>
<dbReference type="GO" id="GO:0005737">
    <property type="term" value="C:cytoplasm"/>
    <property type="evidence" value="ECO:0007669"/>
    <property type="project" value="UniProtKB-SubCell"/>
</dbReference>
<sequence>MGLSLSLLISAWKQILDQGLFIICNNSSFSPKEKALILKSNSFKITEPEAAKNRALILKSSSFKISEPEAVKNRAPTGRTKPNSLKGNKPEILETSFSFKTVINQDAAFSFPVSAGKYAKSAASLPEPAVLYSPRPVSELDAAAVKLQKVYKSYRTRRNLADCAVVVEELWWKAIDFANLKRSSVSFFNIEKPETAVSRWARARTRAAKVGKGLSKDDKAQKLALQHWLEAIDPRHRYGHNLHLYYDVWFASESNQPFFYWLDIGDGKEINLEKCPRATLQRQCIKYLGPKEREAYEVVVENGKLVYKQSGSIVETKEGSKWIFVLSTARSLYVGQKKKGQFQHSSFLSGAATTAAGRLVAHDGFITAIWPYSGHYHPTEANFKEFLSFLEENHVDLTNVKMCAIDDDSQYKAVDEEQKPESREVSSKSTPLDEIKSTAVVESGEKFTVAVPAVEPKKDDGRKVEEAEARKFDMSKRLSCKWSTGAGPRIGCVRDYPTELQTRALEHVNLSPRVGNGPLVNYGPIPSPRPSPKIRLSPRLAYMGHPSPRTPIPAAS</sequence>
<evidence type="ECO:0000256" key="5">
    <source>
        <dbReference type="SAM" id="MobiDB-lite"/>
    </source>
</evidence>
<dbReference type="AlphaFoldDB" id="A0A6J1D2S5"/>
<comment type="subcellular location">
    <subcellularLocation>
        <location evidence="2">Cytoplasm</location>
    </subcellularLocation>
    <subcellularLocation>
        <location evidence="1">Nucleus</location>
    </subcellularLocation>
</comment>
<keyword evidence="3" id="KW-0963">Cytoplasm</keyword>
<reference evidence="7" key="1">
    <citation type="submission" date="2025-08" db="UniProtKB">
        <authorList>
            <consortium name="RefSeq"/>
        </authorList>
    </citation>
    <scope>IDENTIFICATION</scope>
</reference>